<dbReference type="STRING" id="933388.S7Z9I8"/>
<feature type="compositionally biased region" description="Basic and acidic residues" evidence="1">
    <location>
        <begin position="133"/>
        <end position="177"/>
    </location>
</feature>
<dbReference type="OrthoDB" id="2431475at2759"/>
<accession>S7Z9I8</accession>
<dbReference type="PANTHER" id="PTHR40132:SF1">
    <property type="entry name" value="PRE-MRNA-SPLICING FACTOR 38B"/>
    <property type="match status" value="1"/>
</dbReference>
<feature type="compositionally biased region" description="Basic and acidic residues" evidence="1">
    <location>
        <begin position="198"/>
        <end position="208"/>
    </location>
</feature>
<evidence type="ECO:0000256" key="1">
    <source>
        <dbReference type="SAM" id="MobiDB-lite"/>
    </source>
</evidence>
<organism evidence="2 3">
    <name type="scientific">Penicillium oxalicum (strain 114-2 / CGMCC 5302)</name>
    <name type="common">Penicillium decumbens</name>
    <dbReference type="NCBI Taxonomy" id="933388"/>
    <lineage>
        <taxon>Eukaryota</taxon>
        <taxon>Fungi</taxon>
        <taxon>Dikarya</taxon>
        <taxon>Ascomycota</taxon>
        <taxon>Pezizomycotina</taxon>
        <taxon>Eurotiomycetes</taxon>
        <taxon>Eurotiomycetidae</taxon>
        <taxon>Eurotiales</taxon>
        <taxon>Aspergillaceae</taxon>
        <taxon>Penicillium</taxon>
    </lineage>
</organism>
<reference evidence="2 3" key="1">
    <citation type="journal article" date="2013" name="PLoS ONE">
        <title>Genomic and secretomic analyses reveal unique features of the lignocellulolytic enzyme system of Penicillium decumbens.</title>
        <authorList>
            <person name="Liu G."/>
            <person name="Zhang L."/>
            <person name="Wei X."/>
            <person name="Zou G."/>
            <person name="Qin Y."/>
            <person name="Ma L."/>
            <person name="Li J."/>
            <person name="Zheng H."/>
            <person name="Wang S."/>
            <person name="Wang C."/>
            <person name="Xun L."/>
            <person name="Zhao G.-P."/>
            <person name="Zhou Z."/>
            <person name="Qu Y."/>
        </authorList>
    </citation>
    <scope>NUCLEOTIDE SEQUENCE [LARGE SCALE GENOMIC DNA]</scope>
    <source>
        <strain evidence="3">114-2 / CGMCC 5302</strain>
    </source>
</reference>
<feature type="compositionally biased region" description="Basic and acidic residues" evidence="1">
    <location>
        <begin position="51"/>
        <end position="70"/>
    </location>
</feature>
<proteinExistence type="predicted"/>
<dbReference type="PANTHER" id="PTHR40132">
    <property type="entry name" value="PRE-MRNA-SPLICING FACTOR 38B"/>
    <property type="match status" value="1"/>
</dbReference>
<feature type="region of interest" description="Disordered" evidence="1">
    <location>
        <begin position="51"/>
        <end position="357"/>
    </location>
</feature>
<feature type="compositionally biased region" description="Basic and acidic residues" evidence="1">
    <location>
        <begin position="93"/>
        <end position="126"/>
    </location>
</feature>
<dbReference type="HOGENOM" id="CLU_038073_1_0_1"/>
<evidence type="ECO:0000313" key="2">
    <source>
        <dbReference type="EMBL" id="EPS26864.1"/>
    </source>
</evidence>
<dbReference type="Proteomes" id="UP000019376">
    <property type="component" value="Unassembled WGS sequence"/>
</dbReference>
<feature type="compositionally biased region" description="Acidic residues" evidence="1">
    <location>
        <begin position="279"/>
        <end position="288"/>
    </location>
</feature>
<evidence type="ECO:0000313" key="3">
    <source>
        <dbReference type="Proteomes" id="UP000019376"/>
    </source>
</evidence>
<feature type="compositionally biased region" description="Basic residues" evidence="1">
    <location>
        <begin position="181"/>
        <end position="197"/>
    </location>
</feature>
<dbReference type="EMBL" id="KB644409">
    <property type="protein sequence ID" value="EPS26864.1"/>
    <property type="molecule type" value="Genomic_DNA"/>
</dbReference>
<protein>
    <recommendedName>
        <fullName evidence="4">Pre-mRNA-splicing factor 38B</fullName>
    </recommendedName>
</protein>
<dbReference type="eggNOG" id="ENOG502S07H">
    <property type="taxonomic scope" value="Eukaryota"/>
</dbReference>
<name>S7Z9I8_PENO1</name>
<feature type="compositionally biased region" description="Basic residues" evidence="1">
    <location>
        <begin position="209"/>
        <end position="220"/>
    </location>
</feature>
<gene>
    <name evidence="2" type="ORF">PDE_01804</name>
</gene>
<feature type="region of interest" description="Disordered" evidence="1">
    <location>
        <begin position="420"/>
        <end position="445"/>
    </location>
</feature>
<evidence type="ECO:0008006" key="4">
    <source>
        <dbReference type="Google" id="ProtNLM"/>
    </source>
</evidence>
<sequence>MDDDYVAEVLAREARDTSKRYQQEGLAAYMPQRPKSNAPKPNTRFLRHLIRETDTHNTALKRKEDKEAKDRLRHLRGPTGDEATPKLASSVRKGRDSRESVSTTDKKRRDEYRDRPRPDKPEDSNSHRRHRTRESSNDRDRTRHNRHRDEHGRSSRESREQRGTNRIGDERRRDHGDSSASHHRASRRHHSRLRSRSPRRDPTVEGSHRHDRHRHRHRSRSPTGRRSPSSRHGRSEHRSERARAKNTPRKSSLSPAAEVTGSCGQPRGSPGPKNAVDTPLEDDSDPLEDIVGPLPPLFDGDQIKPVRSRGRGAYRPSTSNIDAHFAPNYDPTLDVQPEDELSSSMGKPTRRPVAGLMTADDDWDMALEALRDRQRWKQSGEERLRAVGLDDQVIDRWKTNTALAGAGDTEANPETVRWAKQGEGREWDRGKVVDSDGHVDVRPSW</sequence>
<dbReference type="PhylomeDB" id="S7Z9I8"/>
<keyword evidence="3" id="KW-1185">Reference proteome</keyword>
<dbReference type="AlphaFoldDB" id="S7Z9I8"/>